<accession>B0TKV2</accession>
<dbReference type="Proteomes" id="UP000001317">
    <property type="component" value="Chromosome"/>
</dbReference>
<evidence type="ECO:0000313" key="1">
    <source>
        <dbReference type="EMBL" id="ABZ77154.1"/>
    </source>
</evidence>
<dbReference type="eggNOG" id="ENOG502ZCGV">
    <property type="taxonomic scope" value="Bacteria"/>
</dbReference>
<dbReference type="KEGG" id="shl:Shal_2598"/>
<keyword evidence="2" id="KW-1185">Reference proteome</keyword>
<gene>
    <name evidence="1" type="ordered locus">Shal_2598</name>
</gene>
<dbReference type="PROSITE" id="PS51257">
    <property type="entry name" value="PROKAR_LIPOPROTEIN"/>
    <property type="match status" value="1"/>
</dbReference>
<dbReference type="HOGENOM" id="CLU_144715_0_0_6"/>
<reference evidence="1" key="1">
    <citation type="submission" date="2008-01" db="EMBL/GenBank/DDBJ databases">
        <title>Complete sequence of Shewanella halifaxensis HAW-EB4.</title>
        <authorList>
            <consortium name="US DOE Joint Genome Institute"/>
            <person name="Copeland A."/>
            <person name="Lucas S."/>
            <person name="Lapidus A."/>
            <person name="Glavina del Rio T."/>
            <person name="Dalin E."/>
            <person name="Tice H."/>
            <person name="Bruce D."/>
            <person name="Goodwin L."/>
            <person name="Pitluck S."/>
            <person name="Sims D."/>
            <person name="Brettin T."/>
            <person name="Detter J.C."/>
            <person name="Han C."/>
            <person name="Kuske C.R."/>
            <person name="Schmutz J."/>
            <person name="Larimer F."/>
            <person name="Land M."/>
            <person name="Hauser L."/>
            <person name="Kyrpides N."/>
            <person name="Kim E."/>
            <person name="Zhao J.-S."/>
            <person name="Richardson P."/>
        </authorList>
    </citation>
    <scope>NUCLEOTIDE SEQUENCE [LARGE SCALE GENOMIC DNA]</scope>
    <source>
        <strain evidence="1">HAW-EB4</strain>
    </source>
</reference>
<name>B0TKV2_SHEHH</name>
<evidence type="ECO:0008006" key="3">
    <source>
        <dbReference type="Google" id="ProtNLM"/>
    </source>
</evidence>
<dbReference type="EMBL" id="CP000931">
    <property type="protein sequence ID" value="ABZ77154.1"/>
    <property type="molecule type" value="Genomic_DNA"/>
</dbReference>
<dbReference type="AlphaFoldDB" id="B0TKV2"/>
<protein>
    <recommendedName>
        <fullName evidence="3">Lipoprotein</fullName>
    </recommendedName>
</protein>
<evidence type="ECO:0000313" key="2">
    <source>
        <dbReference type="Proteomes" id="UP000001317"/>
    </source>
</evidence>
<sequence length="170" mass="19259">MLKNRNTAQNSSPLYAMIKAILFASAVFGLIACSPSEQHSDDSSISAPLSLRTPELTSLGFLSAIYVDRNVDKAKLYVDEPLKEILSHYYIAASVQRNMLNLSMTDVELEVDEVDIDFFRKFTDDVTVIIKIKGLRGGQQWIDDRTLRLHKRNGNWIIVEIMPEKRQVNG</sequence>
<proteinExistence type="predicted"/>
<organism evidence="1 2">
    <name type="scientific">Shewanella halifaxensis (strain HAW-EB4)</name>
    <dbReference type="NCBI Taxonomy" id="458817"/>
    <lineage>
        <taxon>Bacteria</taxon>
        <taxon>Pseudomonadati</taxon>
        <taxon>Pseudomonadota</taxon>
        <taxon>Gammaproteobacteria</taxon>
        <taxon>Alteromonadales</taxon>
        <taxon>Shewanellaceae</taxon>
        <taxon>Shewanella</taxon>
    </lineage>
</organism>